<dbReference type="EMBL" id="GBRH01228175">
    <property type="protein sequence ID" value="JAD69720.1"/>
    <property type="molecule type" value="Transcribed_RNA"/>
</dbReference>
<name>A0A0A9C8K0_ARUDO</name>
<evidence type="ECO:0000313" key="2">
    <source>
        <dbReference type="EMBL" id="JAD69720.1"/>
    </source>
</evidence>
<proteinExistence type="predicted"/>
<accession>A0A0A9C8K0</accession>
<keyword evidence="1" id="KW-0812">Transmembrane</keyword>
<keyword evidence="1" id="KW-1133">Transmembrane helix</keyword>
<reference evidence="2" key="2">
    <citation type="journal article" date="2015" name="Data Brief">
        <title>Shoot transcriptome of the giant reed, Arundo donax.</title>
        <authorList>
            <person name="Barrero R.A."/>
            <person name="Guerrero F.D."/>
            <person name="Moolhuijzen P."/>
            <person name="Goolsby J.A."/>
            <person name="Tidwell J."/>
            <person name="Bellgard S.E."/>
            <person name="Bellgard M.I."/>
        </authorList>
    </citation>
    <scope>NUCLEOTIDE SEQUENCE</scope>
    <source>
        <tissue evidence="2">Shoot tissue taken approximately 20 cm above the soil surface</tissue>
    </source>
</reference>
<dbReference type="AlphaFoldDB" id="A0A0A9C8K0"/>
<sequence>MGELLSPGGRLLAVKLFLSAMLIYQSFYMTMPKRVIKVFGKGVEVFIVPIRVNKSGKSASILFCGIKFVCQLNLVTLVSQIFL</sequence>
<keyword evidence="1" id="KW-0472">Membrane</keyword>
<evidence type="ECO:0000256" key="1">
    <source>
        <dbReference type="SAM" id="Phobius"/>
    </source>
</evidence>
<feature type="transmembrane region" description="Helical" evidence="1">
    <location>
        <begin position="12"/>
        <end position="31"/>
    </location>
</feature>
<feature type="transmembrane region" description="Helical" evidence="1">
    <location>
        <begin position="61"/>
        <end position="82"/>
    </location>
</feature>
<reference evidence="2" key="1">
    <citation type="submission" date="2014-09" db="EMBL/GenBank/DDBJ databases">
        <authorList>
            <person name="Magalhaes I.L.F."/>
            <person name="Oliveira U."/>
            <person name="Santos F.R."/>
            <person name="Vidigal T.H.D.A."/>
            <person name="Brescovit A.D."/>
            <person name="Santos A.J."/>
        </authorList>
    </citation>
    <scope>NUCLEOTIDE SEQUENCE</scope>
    <source>
        <tissue evidence="2">Shoot tissue taken approximately 20 cm above the soil surface</tissue>
    </source>
</reference>
<protein>
    <submittedName>
        <fullName evidence="2">Uncharacterized protein</fullName>
    </submittedName>
</protein>
<organism evidence="2">
    <name type="scientific">Arundo donax</name>
    <name type="common">Giant reed</name>
    <name type="synonym">Donax arundinaceus</name>
    <dbReference type="NCBI Taxonomy" id="35708"/>
    <lineage>
        <taxon>Eukaryota</taxon>
        <taxon>Viridiplantae</taxon>
        <taxon>Streptophyta</taxon>
        <taxon>Embryophyta</taxon>
        <taxon>Tracheophyta</taxon>
        <taxon>Spermatophyta</taxon>
        <taxon>Magnoliopsida</taxon>
        <taxon>Liliopsida</taxon>
        <taxon>Poales</taxon>
        <taxon>Poaceae</taxon>
        <taxon>PACMAD clade</taxon>
        <taxon>Arundinoideae</taxon>
        <taxon>Arundineae</taxon>
        <taxon>Arundo</taxon>
    </lineage>
</organism>